<evidence type="ECO:0000256" key="3">
    <source>
        <dbReference type="ARBA" id="ARBA00022801"/>
    </source>
</evidence>
<dbReference type="EC" id="3.5.1.88" evidence="6"/>
<comment type="cofactor">
    <cofactor evidence="6">
        <name>Fe(2+)</name>
        <dbReference type="ChEBI" id="CHEBI:29033"/>
    </cofactor>
    <text evidence="6">Binds 1 Fe(2+) ion.</text>
</comment>
<dbReference type="PIRSF" id="PIRSF004749">
    <property type="entry name" value="Pep_def"/>
    <property type="match status" value="1"/>
</dbReference>
<dbReference type="AlphaFoldDB" id="A0A1U7NCX8"/>
<sequence>MEINMETVIHDDDPRIRQHSADVNIPLSKEDAELLFKMHQYVAESQDEQIAEVKNLQPAVGIAAIQLGIPKKMIAVVVPIDEDHIFEFALANPKIISRSRELAALQTGEGCLSVPETKEGYVFRSNRIKVRGYDLLTDQEVTIKAEGYPAIVLQHEIDHLSGKLYYDHINQKNPYQIPDNAVVLE</sequence>
<name>A0A1U7NCX8_9FIRM</name>
<dbReference type="Gene3D" id="3.90.45.10">
    <property type="entry name" value="Peptide deformylase"/>
    <property type="match status" value="1"/>
</dbReference>
<dbReference type="GO" id="GO:0046872">
    <property type="term" value="F:metal ion binding"/>
    <property type="evidence" value="ECO:0007669"/>
    <property type="project" value="UniProtKB-KW"/>
</dbReference>
<dbReference type="GeneID" id="82203799"/>
<keyword evidence="5 6" id="KW-0408">Iron</keyword>
<evidence type="ECO:0000256" key="1">
    <source>
        <dbReference type="ARBA" id="ARBA00010759"/>
    </source>
</evidence>
<keyword evidence="3 6" id="KW-0378">Hydrolase</keyword>
<proteinExistence type="inferred from homology"/>
<feature type="active site" evidence="6">
    <location>
        <position position="156"/>
    </location>
</feature>
<dbReference type="HAMAP" id="MF_00163">
    <property type="entry name" value="Pep_deformylase"/>
    <property type="match status" value="1"/>
</dbReference>
<dbReference type="Proteomes" id="UP000186341">
    <property type="component" value="Unassembled WGS sequence"/>
</dbReference>
<evidence type="ECO:0000313" key="7">
    <source>
        <dbReference type="EMBL" id="OLU36710.1"/>
    </source>
</evidence>
<dbReference type="GO" id="GO:0006412">
    <property type="term" value="P:translation"/>
    <property type="evidence" value="ECO:0007669"/>
    <property type="project" value="UniProtKB-UniRule"/>
</dbReference>
<gene>
    <name evidence="6" type="primary">def</name>
    <name evidence="7" type="ORF">BO222_11715</name>
</gene>
<organism evidence="7 8">
    <name type="scientific">Ileibacterium valens</name>
    <dbReference type="NCBI Taxonomy" id="1862668"/>
    <lineage>
        <taxon>Bacteria</taxon>
        <taxon>Bacillati</taxon>
        <taxon>Bacillota</taxon>
        <taxon>Erysipelotrichia</taxon>
        <taxon>Erysipelotrichales</taxon>
        <taxon>Erysipelotrichaceae</taxon>
        <taxon>Ileibacterium</taxon>
    </lineage>
</organism>
<evidence type="ECO:0000256" key="5">
    <source>
        <dbReference type="ARBA" id="ARBA00023004"/>
    </source>
</evidence>
<dbReference type="OrthoDB" id="9784988at2"/>
<evidence type="ECO:0000256" key="4">
    <source>
        <dbReference type="ARBA" id="ARBA00022917"/>
    </source>
</evidence>
<dbReference type="SUPFAM" id="SSF56420">
    <property type="entry name" value="Peptide deformylase"/>
    <property type="match status" value="1"/>
</dbReference>
<dbReference type="PRINTS" id="PR01576">
    <property type="entry name" value="PDEFORMYLASE"/>
</dbReference>
<evidence type="ECO:0000256" key="2">
    <source>
        <dbReference type="ARBA" id="ARBA00022723"/>
    </source>
</evidence>
<dbReference type="FunFam" id="3.90.45.10:FF:000002">
    <property type="entry name" value="Peptide deformylase"/>
    <property type="match status" value="1"/>
</dbReference>
<feature type="binding site" evidence="6">
    <location>
        <position position="111"/>
    </location>
    <ligand>
        <name>Fe cation</name>
        <dbReference type="ChEBI" id="CHEBI:24875"/>
    </ligand>
</feature>
<keyword evidence="4 6" id="KW-0648">Protein biosynthesis</keyword>
<accession>A0A1U7NCX8</accession>
<dbReference type="GO" id="GO:0042586">
    <property type="term" value="F:peptide deformylase activity"/>
    <property type="evidence" value="ECO:0007669"/>
    <property type="project" value="UniProtKB-UniRule"/>
</dbReference>
<comment type="similarity">
    <text evidence="1 6">Belongs to the polypeptide deformylase family.</text>
</comment>
<dbReference type="PANTHER" id="PTHR10458:SF8">
    <property type="entry name" value="PEPTIDE DEFORMYLASE 2"/>
    <property type="match status" value="1"/>
</dbReference>
<dbReference type="NCBIfam" id="TIGR00079">
    <property type="entry name" value="pept_deformyl"/>
    <property type="match status" value="1"/>
</dbReference>
<dbReference type="InterPro" id="IPR036821">
    <property type="entry name" value="Peptide_deformylase_sf"/>
</dbReference>
<evidence type="ECO:0000313" key="8">
    <source>
        <dbReference type="Proteomes" id="UP000186341"/>
    </source>
</evidence>
<dbReference type="CDD" id="cd00487">
    <property type="entry name" value="Pep_deformylase"/>
    <property type="match status" value="1"/>
</dbReference>
<dbReference type="RefSeq" id="WP_075820945.1">
    <property type="nucleotide sequence ID" value="NZ_CAOUMU010000014.1"/>
</dbReference>
<dbReference type="InterPro" id="IPR023635">
    <property type="entry name" value="Peptide_deformylase"/>
</dbReference>
<evidence type="ECO:0000256" key="6">
    <source>
        <dbReference type="HAMAP-Rule" id="MF_00163"/>
    </source>
</evidence>
<keyword evidence="2 6" id="KW-0479">Metal-binding</keyword>
<comment type="caution">
    <text evidence="7">The sequence shown here is derived from an EMBL/GenBank/DDBJ whole genome shotgun (WGS) entry which is preliminary data.</text>
</comment>
<dbReference type="Pfam" id="PF01327">
    <property type="entry name" value="Pep_deformylase"/>
    <property type="match status" value="1"/>
</dbReference>
<feature type="binding site" evidence="6">
    <location>
        <position position="155"/>
    </location>
    <ligand>
        <name>Fe cation</name>
        <dbReference type="ChEBI" id="CHEBI:24875"/>
    </ligand>
</feature>
<feature type="binding site" evidence="6">
    <location>
        <position position="159"/>
    </location>
    <ligand>
        <name>Fe cation</name>
        <dbReference type="ChEBI" id="CHEBI:24875"/>
    </ligand>
</feature>
<comment type="catalytic activity">
    <reaction evidence="6">
        <text>N-terminal N-formyl-L-methionyl-[peptide] + H2O = N-terminal L-methionyl-[peptide] + formate</text>
        <dbReference type="Rhea" id="RHEA:24420"/>
        <dbReference type="Rhea" id="RHEA-COMP:10639"/>
        <dbReference type="Rhea" id="RHEA-COMP:10640"/>
        <dbReference type="ChEBI" id="CHEBI:15377"/>
        <dbReference type="ChEBI" id="CHEBI:15740"/>
        <dbReference type="ChEBI" id="CHEBI:49298"/>
        <dbReference type="ChEBI" id="CHEBI:64731"/>
        <dbReference type="EC" id="3.5.1.88"/>
    </reaction>
</comment>
<dbReference type="PANTHER" id="PTHR10458">
    <property type="entry name" value="PEPTIDE DEFORMYLASE"/>
    <property type="match status" value="1"/>
</dbReference>
<reference evidence="7 8" key="1">
    <citation type="submission" date="2016-11" db="EMBL/GenBank/DDBJ databases">
        <title>Description of two novel members of the family Erysipelotrichaceae: Ileibacterium lipovorans gen. nov., sp. nov. and Dubosiella newyorkensis, gen. nov., sp. nov.</title>
        <authorList>
            <person name="Cox L.M."/>
            <person name="Sohn J."/>
            <person name="Tyrrell K.L."/>
            <person name="Citron D.M."/>
            <person name="Lawson P.A."/>
            <person name="Patel N.B."/>
            <person name="Iizumi T."/>
            <person name="Perez-Perez G.I."/>
            <person name="Goldstein E.J."/>
            <person name="Blaser M.J."/>
        </authorList>
    </citation>
    <scope>NUCLEOTIDE SEQUENCE [LARGE SCALE GENOMIC DNA]</scope>
    <source>
        <strain evidence="7 8">NYU-BL-A3</strain>
    </source>
</reference>
<comment type="function">
    <text evidence="6">Removes the formyl group from the N-terminal Met of newly synthesized proteins. Requires at least a dipeptide for an efficient rate of reaction. N-terminal L-methionine is a prerequisite for activity but the enzyme has broad specificity at other positions.</text>
</comment>
<dbReference type="EMBL" id="MPJW01000260">
    <property type="protein sequence ID" value="OLU36710.1"/>
    <property type="molecule type" value="Genomic_DNA"/>
</dbReference>
<protein>
    <recommendedName>
        <fullName evidence="6">Peptide deformylase</fullName>
        <shortName evidence="6">PDF</shortName>
        <ecNumber evidence="6">3.5.1.88</ecNumber>
    </recommendedName>
    <alternativeName>
        <fullName evidence="6">Polypeptide deformylase</fullName>
    </alternativeName>
</protein>
<keyword evidence="8" id="KW-1185">Reference proteome</keyword>